<dbReference type="PANTHER" id="PTHR43335:SF2">
    <property type="entry name" value="ABC TRANSPORTER, ATP-BINDING PROTEIN"/>
    <property type="match status" value="1"/>
</dbReference>
<dbReference type="PROSITE" id="PS00211">
    <property type="entry name" value="ABC_TRANSPORTER_1"/>
    <property type="match status" value="1"/>
</dbReference>
<dbReference type="InterPro" id="IPR027417">
    <property type="entry name" value="P-loop_NTPase"/>
</dbReference>
<evidence type="ECO:0000256" key="2">
    <source>
        <dbReference type="ARBA" id="ARBA00022448"/>
    </source>
</evidence>
<reference evidence="7" key="1">
    <citation type="submission" date="2015-01" db="EMBL/GenBank/DDBJ databases">
        <authorList>
            <person name="Manzoor Shahid"/>
            <person name="Zubair Saima"/>
        </authorList>
    </citation>
    <scope>NUCLEOTIDE SEQUENCE [LARGE SCALE GENOMIC DNA]</scope>
    <source>
        <strain evidence="7">Sp3</strain>
    </source>
</reference>
<organism evidence="6 7">
    <name type="scientific">Syntrophaceticus schinkii</name>
    <dbReference type="NCBI Taxonomy" id="499207"/>
    <lineage>
        <taxon>Bacteria</taxon>
        <taxon>Bacillati</taxon>
        <taxon>Bacillota</taxon>
        <taxon>Clostridia</taxon>
        <taxon>Thermoanaerobacterales</taxon>
        <taxon>Thermoanaerobacterales Family III. Incertae Sedis</taxon>
        <taxon>Syntrophaceticus</taxon>
    </lineage>
</organism>
<keyword evidence="7" id="KW-1185">Reference proteome</keyword>
<dbReference type="AlphaFoldDB" id="A0A0B7MJU2"/>
<comment type="similarity">
    <text evidence="1">Belongs to the ABC transporter superfamily.</text>
</comment>
<feature type="domain" description="ABC transporter" evidence="5">
    <location>
        <begin position="3"/>
        <end position="233"/>
    </location>
</feature>
<dbReference type="SMART" id="SM00382">
    <property type="entry name" value="AAA"/>
    <property type="match status" value="1"/>
</dbReference>
<evidence type="ECO:0000256" key="3">
    <source>
        <dbReference type="ARBA" id="ARBA00022741"/>
    </source>
</evidence>
<protein>
    <submittedName>
        <fullName evidence="6">ABC transporter related protein</fullName>
    </submittedName>
</protein>
<dbReference type="Pfam" id="PF00005">
    <property type="entry name" value="ABC_tran"/>
    <property type="match status" value="1"/>
</dbReference>
<keyword evidence="4" id="KW-0067">ATP-binding</keyword>
<dbReference type="PROSITE" id="PS50893">
    <property type="entry name" value="ABC_TRANSPORTER_2"/>
    <property type="match status" value="1"/>
</dbReference>
<sequence>MTINISCLSKTYKNGTQALQDINLCIEQGIFGLLGPNGAGKTTLMRILATVMGFGEGKIEIDGLDIRRDIYEIRKIIGYLPHEFGLYPNLTLMEFLDYICLLNEITNRNERKKRVTQAVEVTGLEKVANKKLKTFSGGMKRRAGIALCLLNDPRIIIVDEPTAGLDPEERIRYKNFLSVLGREKTIVFSTHIINDLENVCSEIGVIDRGKLLFNGYPEDLIDQVEEKVWVGTCGVDEIAMLSEHFLVVNKKLVDGGWEYRIVGEQPPFATSRTEEINMEDAYLALMRGGA</sequence>
<accession>A0A0B7MJU2</accession>
<dbReference type="CDD" id="cd03264">
    <property type="entry name" value="ABC_drug_resistance_like"/>
    <property type="match status" value="1"/>
</dbReference>
<dbReference type="GO" id="GO:0005524">
    <property type="term" value="F:ATP binding"/>
    <property type="evidence" value="ECO:0007669"/>
    <property type="project" value="UniProtKB-KW"/>
</dbReference>
<evidence type="ECO:0000313" key="6">
    <source>
        <dbReference type="EMBL" id="CEO88438.1"/>
    </source>
</evidence>
<dbReference type="EMBL" id="CDRZ01000101">
    <property type="protein sequence ID" value="CEO88438.1"/>
    <property type="molecule type" value="Genomic_DNA"/>
</dbReference>
<dbReference type="GO" id="GO:0016887">
    <property type="term" value="F:ATP hydrolysis activity"/>
    <property type="evidence" value="ECO:0007669"/>
    <property type="project" value="InterPro"/>
</dbReference>
<dbReference type="InterPro" id="IPR003593">
    <property type="entry name" value="AAA+_ATPase"/>
</dbReference>
<dbReference type="InterPro" id="IPR003439">
    <property type="entry name" value="ABC_transporter-like_ATP-bd"/>
</dbReference>
<dbReference type="SUPFAM" id="SSF52540">
    <property type="entry name" value="P-loop containing nucleoside triphosphate hydrolases"/>
    <property type="match status" value="1"/>
</dbReference>
<keyword evidence="2" id="KW-0813">Transport</keyword>
<name>A0A0B7MJU2_9FIRM</name>
<gene>
    <name evidence="6" type="ORF">SSCH_190010</name>
</gene>
<evidence type="ECO:0000259" key="5">
    <source>
        <dbReference type="PROSITE" id="PS50893"/>
    </source>
</evidence>
<dbReference type="PANTHER" id="PTHR43335">
    <property type="entry name" value="ABC TRANSPORTER, ATP-BINDING PROTEIN"/>
    <property type="match status" value="1"/>
</dbReference>
<evidence type="ECO:0000313" key="7">
    <source>
        <dbReference type="Proteomes" id="UP000046155"/>
    </source>
</evidence>
<proteinExistence type="inferred from homology"/>
<dbReference type="InterPro" id="IPR017871">
    <property type="entry name" value="ABC_transporter-like_CS"/>
</dbReference>
<dbReference type="Proteomes" id="UP000046155">
    <property type="component" value="Unassembled WGS sequence"/>
</dbReference>
<dbReference type="Gene3D" id="3.40.50.300">
    <property type="entry name" value="P-loop containing nucleotide triphosphate hydrolases"/>
    <property type="match status" value="1"/>
</dbReference>
<evidence type="ECO:0000256" key="1">
    <source>
        <dbReference type="ARBA" id="ARBA00005417"/>
    </source>
</evidence>
<evidence type="ECO:0000256" key="4">
    <source>
        <dbReference type="ARBA" id="ARBA00022840"/>
    </source>
</evidence>
<keyword evidence="3" id="KW-0547">Nucleotide-binding</keyword>